<dbReference type="EMBL" id="JAIWYP010000003">
    <property type="protein sequence ID" value="KAH3853228.1"/>
    <property type="molecule type" value="Genomic_DNA"/>
</dbReference>
<organism evidence="1 2">
    <name type="scientific">Dreissena polymorpha</name>
    <name type="common">Zebra mussel</name>
    <name type="synonym">Mytilus polymorpha</name>
    <dbReference type="NCBI Taxonomy" id="45954"/>
    <lineage>
        <taxon>Eukaryota</taxon>
        <taxon>Metazoa</taxon>
        <taxon>Spiralia</taxon>
        <taxon>Lophotrochozoa</taxon>
        <taxon>Mollusca</taxon>
        <taxon>Bivalvia</taxon>
        <taxon>Autobranchia</taxon>
        <taxon>Heteroconchia</taxon>
        <taxon>Euheterodonta</taxon>
        <taxon>Imparidentia</taxon>
        <taxon>Neoheterodontei</taxon>
        <taxon>Myida</taxon>
        <taxon>Dreissenoidea</taxon>
        <taxon>Dreissenidae</taxon>
        <taxon>Dreissena</taxon>
    </lineage>
</organism>
<sequence length="120" mass="13204">MCTVSDCTSKHHSLLHSWVKRENVVSQPSVNCAAVKRSFVKTCLGIITVTIKGKNGHFCQTYALLDDGADKTLCDEILIQQLNLRSRPVTFQISTISSTGSTTYEKEVDPSVSPVCIFPK</sequence>
<dbReference type="Proteomes" id="UP000828390">
    <property type="component" value="Unassembled WGS sequence"/>
</dbReference>
<accession>A0A9D4R3W2</accession>
<dbReference type="PANTHER" id="PTHR47331">
    <property type="entry name" value="PHD-TYPE DOMAIN-CONTAINING PROTEIN"/>
    <property type="match status" value="1"/>
</dbReference>
<evidence type="ECO:0000313" key="1">
    <source>
        <dbReference type="EMBL" id="KAH3853228.1"/>
    </source>
</evidence>
<evidence type="ECO:0000313" key="2">
    <source>
        <dbReference type="Proteomes" id="UP000828390"/>
    </source>
</evidence>
<keyword evidence="2" id="KW-1185">Reference proteome</keyword>
<name>A0A9D4R3W2_DREPO</name>
<dbReference type="AlphaFoldDB" id="A0A9D4R3W2"/>
<comment type="caution">
    <text evidence="1">The sequence shown here is derived from an EMBL/GenBank/DDBJ whole genome shotgun (WGS) entry which is preliminary data.</text>
</comment>
<gene>
    <name evidence="1" type="ORF">DPMN_095751</name>
</gene>
<proteinExistence type="predicted"/>
<reference evidence="1" key="2">
    <citation type="submission" date="2020-11" db="EMBL/GenBank/DDBJ databases">
        <authorList>
            <person name="McCartney M.A."/>
            <person name="Auch B."/>
            <person name="Kono T."/>
            <person name="Mallez S."/>
            <person name="Becker A."/>
            <person name="Gohl D.M."/>
            <person name="Silverstein K.A.T."/>
            <person name="Koren S."/>
            <person name="Bechman K.B."/>
            <person name="Herman A."/>
            <person name="Abrahante J.E."/>
            <person name="Garbe J."/>
        </authorList>
    </citation>
    <scope>NUCLEOTIDE SEQUENCE</scope>
    <source>
        <strain evidence="1">Duluth1</strain>
        <tissue evidence="1">Whole animal</tissue>
    </source>
</reference>
<reference evidence="1" key="1">
    <citation type="journal article" date="2019" name="bioRxiv">
        <title>The Genome of the Zebra Mussel, Dreissena polymorpha: A Resource for Invasive Species Research.</title>
        <authorList>
            <person name="McCartney M.A."/>
            <person name="Auch B."/>
            <person name="Kono T."/>
            <person name="Mallez S."/>
            <person name="Zhang Y."/>
            <person name="Obille A."/>
            <person name="Becker A."/>
            <person name="Abrahante J.E."/>
            <person name="Garbe J."/>
            <person name="Badalamenti J.P."/>
            <person name="Herman A."/>
            <person name="Mangelson H."/>
            <person name="Liachko I."/>
            <person name="Sullivan S."/>
            <person name="Sone E.D."/>
            <person name="Koren S."/>
            <person name="Silverstein K.A.T."/>
            <person name="Beckman K.B."/>
            <person name="Gohl D.M."/>
        </authorList>
    </citation>
    <scope>NUCLEOTIDE SEQUENCE</scope>
    <source>
        <strain evidence="1">Duluth1</strain>
        <tissue evidence="1">Whole animal</tissue>
    </source>
</reference>
<dbReference type="PANTHER" id="PTHR47331:SF1">
    <property type="entry name" value="GAG-LIKE PROTEIN"/>
    <property type="match status" value="1"/>
</dbReference>
<protein>
    <submittedName>
        <fullName evidence="1">Uncharacterized protein</fullName>
    </submittedName>
</protein>